<accession>A0A847RTW2</accession>
<keyword evidence="1" id="KW-0812">Transmembrane</keyword>
<organism evidence="2 3">
    <name type="scientific">Chitinophaga varians</name>
    <dbReference type="NCBI Taxonomy" id="2202339"/>
    <lineage>
        <taxon>Bacteria</taxon>
        <taxon>Pseudomonadati</taxon>
        <taxon>Bacteroidota</taxon>
        <taxon>Chitinophagia</taxon>
        <taxon>Chitinophagales</taxon>
        <taxon>Chitinophagaceae</taxon>
        <taxon>Chitinophaga</taxon>
    </lineage>
</organism>
<keyword evidence="1" id="KW-1133">Transmembrane helix</keyword>
<dbReference type="InterPro" id="IPR025695">
    <property type="entry name" value="DoxX-like"/>
</dbReference>
<evidence type="ECO:0000313" key="3">
    <source>
        <dbReference type="Proteomes" id="UP000570474"/>
    </source>
</evidence>
<feature type="transmembrane region" description="Helical" evidence="1">
    <location>
        <begin position="73"/>
        <end position="91"/>
    </location>
</feature>
<sequence length="127" mass="14683">MKERIHKYVNIAIAAVWIINGLYCKVYNGVPRHQQIVARILGSDYARLLTLAIGWLEGLMAVWVLLAIKSRWCAVVQIFLVLTMNIIEFLVAPDLLLFGRMNLIVAIFFCLMIYWDQFGFYRTKTVA</sequence>
<dbReference type="Proteomes" id="UP000570474">
    <property type="component" value="Unassembled WGS sequence"/>
</dbReference>
<evidence type="ECO:0000256" key="1">
    <source>
        <dbReference type="SAM" id="Phobius"/>
    </source>
</evidence>
<proteinExistence type="predicted"/>
<dbReference type="RefSeq" id="WP_168870140.1">
    <property type="nucleotide sequence ID" value="NZ_JABAIA010000001.1"/>
</dbReference>
<dbReference type="Pfam" id="PF13781">
    <property type="entry name" value="DoxX_3"/>
    <property type="match status" value="1"/>
</dbReference>
<feature type="transmembrane region" description="Helical" evidence="1">
    <location>
        <begin position="48"/>
        <end position="66"/>
    </location>
</feature>
<dbReference type="EMBL" id="JABAIA010000001">
    <property type="protein sequence ID" value="NLR64187.1"/>
    <property type="molecule type" value="Genomic_DNA"/>
</dbReference>
<name>A0A847RTW2_9BACT</name>
<gene>
    <name evidence="2" type="ORF">HGH92_07705</name>
</gene>
<feature type="transmembrane region" description="Helical" evidence="1">
    <location>
        <begin position="7"/>
        <end position="28"/>
    </location>
</feature>
<protein>
    <recommendedName>
        <fullName evidence="4">DoxX family protein</fullName>
    </recommendedName>
</protein>
<feature type="transmembrane region" description="Helical" evidence="1">
    <location>
        <begin position="97"/>
        <end position="115"/>
    </location>
</feature>
<evidence type="ECO:0008006" key="4">
    <source>
        <dbReference type="Google" id="ProtNLM"/>
    </source>
</evidence>
<comment type="caution">
    <text evidence="2">The sequence shown here is derived from an EMBL/GenBank/DDBJ whole genome shotgun (WGS) entry which is preliminary data.</text>
</comment>
<reference evidence="2 3" key="1">
    <citation type="submission" date="2020-04" db="EMBL/GenBank/DDBJ databases">
        <authorList>
            <person name="Yin C."/>
        </authorList>
    </citation>
    <scope>NUCLEOTIDE SEQUENCE [LARGE SCALE GENOMIC DNA]</scope>
    <source>
        <strain evidence="2 3">Ae27</strain>
    </source>
</reference>
<evidence type="ECO:0000313" key="2">
    <source>
        <dbReference type="EMBL" id="NLR64187.1"/>
    </source>
</evidence>
<keyword evidence="3" id="KW-1185">Reference proteome</keyword>
<dbReference type="AlphaFoldDB" id="A0A847RTW2"/>
<keyword evidence="1" id="KW-0472">Membrane</keyword>